<protein>
    <submittedName>
        <fullName evidence="1">Uncharacterized protein</fullName>
    </submittedName>
</protein>
<dbReference type="EMBL" id="SSOB01000035">
    <property type="protein sequence ID" value="THF75044.1"/>
    <property type="molecule type" value="Genomic_DNA"/>
</dbReference>
<reference evidence="1 2" key="1">
    <citation type="submission" date="2019-04" db="EMBL/GenBank/DDBJ databases">
        <title>Cohnella sp. nov. isolated from preserved vegetables.</title>
        <authorList>
            <person name="Lin S.-Y."/>
            <person name="Hung M.-H."/>
            <person name="Young C.-C."/>
        </authorList>
    </citation>
    <scope>NUCLEOTIDE SEQUENCE [LARGE SCALE GENOMIC DNA]</scope>
    <source>
        <strain evidence="1 2">CC-MHH1044</strain>
    </source>
</reference>
<accession>A0A4V3WE69</accession>
<dbReference type="Proteomes" id="UP000310636">
    <property type="component" value="Unassembled WGS sequence"/>
</dbReference>
<dbReference type="RefSeq" id="WP_136372235.1">
    <property type="nucleotide sequence ID" value="NZ_SSOB01000035.1"/>
</dbReference>
<dbReference type="OrthoDB" id="2679968at2"/>
<evidence type="ECO:0000313" key="1">
    <source>
        <dbReference type="EMBL" id="THF75044.1"/>
    </source>
</evidence>
<dbReference type="AlphaFoldDB" id="A0A4V3WE69"/>
<organism evidence="1 2">
    <name type="scientific">Cohnella fermenti</name>
    <dbReference type="NCBI Taxonomy" id="2565925"/>
    <lineage>
        <taxon>Bacteria</taxon>
        <taxon>Bacillati</taxon>
        <taxon>Bacillota</taxon>
        <taxon>Bacilli</taxon>
        <taxon>Bacillales</taxon>
        <taxon>Paenibacillaceae</taxon>
        <taxon>Cohnella</taxon>
    </lineage>
</organism>
<name>A0A4V3WE69_9BACL</name>
<gene>
    <name evidence="1" type="ORF">E6C55_23345</name>
</gene>
<comment type="caution">
    <text evidence="1">The sequence shown here is derived from an EMBL/GenBank/DDBJ whole genome shotgun (WGS) entry which is preliminary data.</text>
</comment>
<evidence type="ECO:0000313" key="2">
    <source>
        <dbReference type="Proteomes" id="UP000310636"/>
    </source>
</evidence>
<sequence>MLEPEYLRAEGEKHFSRDLLLELEGLKERLRLSEAELGHIQILAQWAYNSGFHTGMSCGRQLSFNDRLKVQ</sequence>
<proteinExistence type="predicted"/>
<keyword evidence="2" id="KW-1185">Reference proteome</keyword>